<evidence type="ECO:0000313" key="3">
    <source>
        <dbReference type="EMBL" id="CAF0893081.1"/>
    </source>
</evidence>
<gene>
    <name evidence="3" type="ORF">BJG266_LOCUS10059</name>
    <name evidence="2" type="ORF">QVE165_LOCUS3693</name>
</gene>
<dbReference type="Proteomes" id="UP000663877">
    <property type="component" value="Unassembled WGS sequence"/>
</dbReference>
<dbReference type="AlphaFoldDB" id="A0A813Z3N3"/>
<comment type="caution">
    <text evidence="3">The sequence shown here is derived from an EMBL/GenBank/DDBJ whole genome shotgun (WGS) entry which is preliminary data.</text>
</comment>
<feature type="region of interest" description="Disordered" evidence="1">
    <location>
        <begin position="1"/>
        <end position="76"/>
    </location>
</feature>
<keyword evidence="4" id="KW-1185">Reference proteome</keyword>
<feature type="compositionally biased region" description="Basic and acidic residues" evidence="1">
    <location>
        <begin position="24"/>
        <end position="35"/>
    </location>
</feature>
<name>A0A813Z3N3_9BILA</name>
<sequence length="76" mass="8401">MSFYGSNSMSFGAPDHASAQQRGDAAHIRQKDDNSGKTMLTSKERQFVNSVIHDKSTEHNPKFDSGLEKLKKKSGC</sequence>
<dbReference type="OrthoDB" id="167955at2759"/>
<evidence type="ECO:0000313" key="4">
    <source>
        <dbReference type="Proteomes" id="UP000663832"/>
    </source>
</evidence>
<proteinExistence type="predicted"/>
<evidence type="ECO:0000313" key="5">
    <source>
        <dbReference type="Proteomes" id="UP000663877"/>
    </source>
</evidence>
<feature type="compositionally biased region" description="Polar residues" evidence="1">
    <location>
        <begin position="1"/>
        <end position="10"/>
    </location>
</feature>
<dbReference type="EMBL" id="CAJNOI010000034">
    <property type="protein sequence ID" value="CAF0893081.1"/>
    <property type="molecule type" value="Genomic_DNA"/>
</dbReference>
<feature type="compositionally biased region" description="Basic and acidic residues" evidence="1">
    <location>
        <begin position="42"/>
        <end position="69"/>
    </location>
</feature>
<evidence type="ECO:0000313" key="2">
    <source>
        <dbReference type="EMBL" id="CAF0790925.1"/>
    </source>
</evidence>
<dbReference type="Proteomes" id="UP000663832">
    <property type="component" value="Unassembled WGS sequence"/>
</dbReference>
<dbReference type="EMBL" id="CAJNOM010000013">
    <property type="protein sequence ID" value="CAF0790925.1"/>
    <property type="molecule type" value="Genomic_DNA"/>
</dbReference>
<protein>
    <submittedName>
        <fullName evidence="3">Uncharacterized protein</fullName>
    </submittedName>
</protein>
<accession>A0A813Z3N3</accession>
<evidence type="ECO:0000256" key="1">
    <source>
        <dbReference type="SAM" id="MobiDB-lite"/>
    </source>
</evidence>
<reference evidence="3" key="1">
    <citation type="submission" date="2021-02" db="EMBL/GenBank/DDBJ databases">
        <authorList>
            <person name="Nowell W R."/>
        </authorList>
    </citation>
    <scope>NUCLEOTIDE SEQUENCE</scope>
</reference>
<organism evidence="3 5">
    <name type="scientific">Adineta steineri</name>
    <dbReference type="NCBI Taxonomy" id="433720"/>
    <lineage>
        <taxon>Eukaryota</taxon>
        <taxon>Metazoa</taxon>
        <taxon>Spiralia</taxon>
        <taxon>Gnathifera</taxon>
        <taxon>Rotifera</taxon>
        <taxon>Eurotatoria</taxon>
        <taxon>Bdelloidea</taxon>
        <taxon>Adinetida</taxon>
        <taxon>Adinetidae</taxon>
        <taxon>Adineta</taxon>
    </lineage>
</organism>